<dbReference type="EMBL" id="JBDPZD010000002">
    <property type="protein sequence ID" value="MEO3691792.1"/>
    <property type="molecule type" value="Genomic_DNA"/>
</dbReference>
<dbReference type="PROSITE" id="PS50110">
    <property type="entry name" value="RESPONSE_REGULATORY"/>
    <property type="match status" value="1"/>
</dbReference>
<evidence type="ECO:0000313" key="3">
    <source>
        <dbReference type="EMBL" id="MEO3691792.1"/>
    </source>
</evidence>
<feature type="modified residue" description="4-aspartylphosphate" evidence="1">
    <location>
        <position position="48"/>
    </location>
</feature>
<dbReference type="Proteomes" id="UP001495147">
    <property type="component" value="Unassembled WGS sequence"/>
</dbReference>
<evidence type="ECO:0000259" key="2">
    <source>
        <dbReference type="PROSITE" id="PS50110"/>
    </source>
</evidence>
<gene>
    <name evidence="3" type="ORF">ABDJ85_09945</name>
</gene>
<protein>
    <submittedName>
        <fullName evidence="3">Response regulator</fullName>
    </submittedName>
</protein>
<dbReference type="Gene3D" id="3.40.50.2300">
    <property type="match status" value="1"/>
</dbReference>
<dbReference type="InterPro" id="IPR001789">
    <property type="entry name" value="Sig_transdc_resp-reg_receiver"/>
</dbReference>
<dbReference type="SUPFAM" id="SSF52172">
    <property type="entry name" value="CheY-like"/>
    <property type="match status" value="1"/>
</dbReference>
<keyword evidence="4" id="KW-1185">Reference proteome</keyword>
<keyword evidence="1" id="KW-0597">Phosphoprotein</keyword>
<sequence>MVLDDDATVGELLCAGARSAGFEARLCLDADSFMAQLGPWQPSHLAVDLTLPGTSGEAVLQSVASLGSQARVIVCSGTSGLQLETALRLARALGMNVVGSLAKPFRMAQLRELLLQD</sequence>
<name>A0ABV0G235_9BURK</name>
<comment type="caution">
    <text evidence="3">The sequence shown here is derived from an EMBL/GenBank/DDBJ whole genome shotgun (WGS) entry which is preliminary data.</text>
</comment>
<dbReference type="RefSeq" id="WP_347704604.1">
    <property type="nucleotide sequence ID" value="NZ_JBDPZD010000002.1"/>
</dbReference>
<organism evidence="3 4">
    <name type="scientific">Roseateles paludis</name>
    <dbReference type="NCBI Taxonomy" id="3145238"/>
    <lineage>
        <taxon>Bacteria</taxon>
        <taxon>Pseudomonadati</taxon>
        <taxon>Pseudomonadota</taxon>
        <taxon>Betaproteobacteria</taxon>
        <taxon>Burkholderiales</taxon>
        <taxon>Sphaerotilaceae</taxon>
        <taxon>Roseateles</taxon>
    </lineage>
</organism>
<feature type="domain" description="Response regulatory" evidence="2">
    <location>
        <begin position="1"/>
        <end position="117"/>
    </location>
</feature>
<proteinExistence type="predicted"/>
<evidence type="ECO:0000256" key="1">
    <source>
        <dbReference type="PROSITE-ProRule" id="PRU00169"/>
    </source>
</evidence>
<accession>A0ABV0G235</accession>
<dbReference type="Pfam" id="PF00072">
    <property type="entry name" value="Response_reg"/>
    <property type="match status" value="1"/>
</dbReference>
<reference evidence="3 4" key="1">
    <citation type="submission" date="2024-05" db="EMBL/GenBank/DDBJ databases">
        <title>Roseateles sp. DJS-2-20 16S ribosomal RNA gene Genome sequencing and assembly.</title>
        <authorList>
            <person name="Woo H."/>
        </authorList>
    </citation>
    <scope>NUCLEOTIDE SEQUENCE [LARGE SCALE GENOMIC DNA]</scope>
    <source>
        <strain evidence="3 4">DJS-2-20</strain>
    </source>
</reference>
<dbReference type="InterPro" id="IPR011006">
    <property type="entry name" value="CheY-like_superfamily"/>
</dbReference>
<evidence type="ECO:0000313" key="4">
    <source>
        <dbReference type="Proteomes" id="UP001495147"/>
    </source>
</evidence>